<comment type="caution">
    <text evidence="1">The sequence shown here is derived from an EMBL/GenBank/DDBJ whole genome shotgun (WGS) entry which is preliminary data.</text>
</comment>
<dbReference type="EMBL" id="JYDH01000112">
    <property type="protein sequence ID" value="KRY31735.1"/>
    <property type="molecule type" value="Genomic_DNA"/>
</dbReference>
<organism evidence="1 2">
    <name type="scientific">Trichinella spiralis</name>
    <name type="common">Trichina worm</name>
    <dbReference type="NCBI Taxonomy" id="6334"/>
    <lineage>
        <taxon>Eukaryota</taxon>
        <taxon>Metazoa</taxon>
        <taxon>Ecdysozoa</taxon>
        <taxon>Nematoda</taxon>
        <taxon>Enoplea</taxon>
        <taxon>Dorylaimia</taxon>
        <taxon>Trichinellida</taxon>
        <taxon>Trichinellidae</taxon>
        <taxon>Trichinella</taxon>
    </lineage>
</organism>
<name>A0A0V1B409_TRISP</name>
<evidence type="ECO:0000313" key="1">
    <source>
        <dbReference type="EMBL" id="KRY31735.1"/>
    </source>
</evidence>
<keyword evidence="2" id="KW-1185">Reference proteome</keyword>
<reference evidence="1 2" key="1">
    <citation type="submission" date="2015-01" db="EMBL/GenBank/DDBJ databases">
        <title>Evolution of Trichinella species and genotypes.</title>
        <authorList>
            <person name="Korhonen P.K."/>
            <person name="Edoardo P."/>
            <person name="Giuseppe L.R."/>
            <person name="Gasser R.B."/>
        </authorList>
    </citation>
    <scope>NUCLEOTIDE SEQUENCE [LARGE SCALE GENOMIC DNA]</scope>
    <source>
        <strain evidence="1">ISS3</strain>
    </source>
</reference>
<dbReference type="OrthoDB" id="5926574at2759"/>
<sequence>MSSYILYHMKIAFTFNRVVPSHVIISVHVGLLADVGKSWHNRCYFVNILEISLRHCHCCSDFEN</sequence>
<dbReference type="AlphaFoldDB" id="A0A0V1B409"/>
<proteinExistence type="predicted"/>
<dbReference type="Proteomes" id="UP000054776">
    <property type="component" value="Unassembled WGS sequence"/>
</dbReference>
<evidence type="ECO:0000313" key="2">
    <source>
        <dbReference type="Proteomes" id="UP000054776"/>
    </source>
</evidence>
<accession>A0A0V1B409</accession>
<dbReference type="InParanoid" id="A0A0V1B409"/>
<protein>
    <submittedName>
        <fullName evidence="1">Uncharacterized protein</fullName>
    </submittedName>
</protein>
<gene>
    <name evidence="1" type="ORF">T01_14701</name>
</gene>